<organism evidence="2">
    <name type="scientific">Oryza sativa subsp. japonica</name>
    <name type="common">Rice</name>
    <dbReference type="NCBI Taxonomy" id="39947"/>
    <lineage>
        <taxon>Eukaryota</taxon>
        <taxon>Viridiplantae</taxon>
        <taxon>Streptophyta</taxon>
        <taxon>Embryophyta</taxon>
        <taxon>Tracheophyta</taxon>
        <taxon>Spermatophyta</taxon>
        <taxon>Magnoliopsida</taxon>
        <taxon>Liliopsida</taxon>
        <taxon>Poales</taxon>
        <taxon>Poaceae</taxon>
        <taxon>BOP clade</taxon>
        <taxon>Oryzoideae</taxon>
        <taxon>Oryzeae</taxon>
        <taxon>Oryzinae</taxon>
        <taxon>Oryza</taxon>
        <taxon>Oryza sativa</taxon>
    </lineage>
</organism>
<proteinExistence type="predicted"/>
<dbReference type="EMBL" id="CM000138">
    <property type="protein sequence ID" value="EEE54506.1"/>
    <property type="molecule type" value="Genomic_DNA"/>
</dbReference>
<evidence type="ECO:0000256" key="1">
    <source>
        <dbReference type="SAM" id="SignalP"/>
    </source>
</evidence>
<protein>
    <submittedName>
        <fullName evidence="2">Uncharacterized protein</fullName>
    </submittedName>
</protein>
<reference evidence="2" key="1">
    <citation type="journal article" date="2005" name="PLoS Biol.">
        <title>The genomes of Oryza sativa: a history of duplications.</title>
        <authorList>
            <person name="Yu J."/>
            <person name="Wang J."/>
            <person name="Lin W."/>
            <person name="Li S."/>
            <person name="Li H."/>
            <person name="Zhou J."/>
            <person name="Ni P."/>
            <person name="Dong W."/>
            <person name="Hu S."/>
            <person name="Zeng C."/>
            <person name="Zhang J."/>
            <person name="Zhang Y."/>
            <person name="Li R."/>
            <person name="Xu Z."/>
            <person name="Li S."/>
            <person name="Li X."/>
            <person name="Zheng H."/>
            <person name="Cong L."/>
            <person name="Lin L."/>
            <person name="Yin J."/>
            <person name="Geng J."/>
            <person name="Li G."/>
            <person name="Shi J."/>
            <person name="Liu J."/>
            <person name="Lv H."/>
            <person name="Li J."/>
            <person name="Wang J."/>
            <person name="Deng Y."/>
            <person name="Ran L."/>
            <person name="Shi X."/>
            <person name="Wang X."/>
            <person name="Wu Q."/>
            <person name="Li C."/>
            <person name="Ren X."/>
            <person name="Wang J."/>
            <person name="Wang X."/>
            <person name="Li D."/>
            <person name="Liu D."/>
            <person name="Zhang X."/>
            <person name="Ji Z."/>
            <person name="Zhao W."/>
            <person name="Sun Y."/>
            <person name="Zhang Z."/>
            <person name="Bao J."/>
            <person name="Han Y."/>
            <person name="Dong L."/>
            <person name="Ji J."/>
            <person name="Chen P."/>
            <person name="Wu S."/>
            <person name="Liu J."/>
            <person name="Xiao Y."/>
            <person name="Bu D."/>
            <person name="Tan J."/>
            <person name="Yang L."/>
            <person name="Ye C."/>
            <person name="Zhang J."/>
            <person name="Xu J."/>
            <person name="Zhou Y."/>
            <person name="Yu Y."/>
            <person name="Zhang B."/>
            <person name="Zhuang S."/>
            <person name="Wei H."/>
            <person name="Liu B."/>
            <person name="Lei M."/>
            <person name="Yu H."/>
            <person name="Li Y."/>
            <person name="Xu H."/>
            <person name="Wei S."/>
            <person name="He X."/>
            <person name="Fang L."/>
            <person name="Zhang Z."/>
            <person name="Zhang Y."/>
            <person name="Huang X."/>
            <person name="Su Z."/>
            <person name="Tong W."/>
            <person name="Li J."/>
            <person name="Tong Z."/>
            <person name="Li S."/>
            <person name="Ye J."/>
            <person name="Wang L."/>
            <person name="Fang L."/>
            <person name="Lei T."/>
            <person name="Chen C."/>
            <person name="Chen H."/>
            <person name="Xu Z."/>
            <person name="Li H."/>
            <person name="Huang H."/>
            <person name="Zhang F."/>
            <person name="Xu H."/>
            <person name="Li N."/>
            <person name="Zhao C."/>
            <person name="Li S."/>
            <person name="Dong L."/>
            <person name="Huang Y."/>
            <person name="Li L."/>
            <person name="Xi Y."/>
            <person name="Qi Q."/>
            <person name="Li W."/>
            <person name="Zhang B."/>
            <person name="Hu W."/>
            <person name="Zhang Y."/>
            <person name="Tian X."/>
            <person name="Jiao Y."/>
            <person name="Liang X."/>
            <person name="Jin J."/>
            <person name="Gao L."/>
            <person name="Zheng W."/>
            <person name="Hao B."/>
            <person name="Liu S."/>
            <person name="Wang W."/>
            <person name="Yuan L."/>
            <person name="Cao M."/>
            <person name="McDermott J."/>
            <person name="Samudrala R."/>
            <person name="Wang J."/>
            <person name="Wong G.K."/>
            <person name="Yang H."/>
        </authorList>
    </citation>
    <scope>NUCLEOTIDE SEQUENCE [LARGE SCALE GENOMIC DNA]</scope>
</reference>
<keyword evidence="1" id="KW-0732">Signal</keyword>
<evidence type="ECO:0000313" key="2">
    <source>
        <dbReference type="EMBL" id="EEE54506.1"/>
    </source>
</evidence>
<accession>B9EWA1</accession>
<name>B9EWA1_ORYSJ</name>
<dbReference type="Proteomes" id="UP000007752">
    <property type="component" value="Chromosome 1"/>
</dbReference>
<feature type="signal peptide" evidence="1">
    <location>
        <begin position="1"/>
        <end position="24"/>
    </location>
</feature>
<reference evidence="2" key="2">
    <citation type="submission" date="2008-12" db="EMBL/GenBank/DDBJ databases">
        <title>Improved gene annotation of the rice (Oryza sativa) genomes.</title>
        <authorList>
            <person name="Wang J."/>
            <person name="Li R."/>
            <person name="Fan W."/>
            <person name="Huang Q."/>
            <person name="Zhang J."/>
            <person name="Zhou Y."/>
            <person name="Hu Y."/>
            <person name="Zi S."/>
            <person name="Li J."/>
            <person name="Ni P."/>
            <person name="Zheng H."/>
            <person name="Zhang Y."/>
            <person name="Zhao M."/>
            <person name="Hao Q."/>
            <person name="McDermott J."/>
            <person name="Samudrala R."/>
            <person name="Kristiansen K."/>
            <person name="Wong G.K.-S."/>
        </authorList>
    </citation>
    <scope>NUCLEOTIDE SEQUENCE</scope>
</reference>
<feature type="chain" id="PRO_5002883537" evidence="1">
    <location>
        <begin position="25"/>
        <end position="175"/>
    </location>
</feature>
<gene>
    <name evidence="2" type="ORF">OsJ_01644</name>
</gene>
<sequence>MSAFYITFFLIILLPLFPKPFLLAAVVPARGDGGAAVAARGDGGAVVAARGDDGAAVLVPDDDGATVAGCDDDGAFLLMATLLLIARLPTRHPPSLFVPKVIHPFHPSNPASFLLVPCVAKQSWIPSVRIAMRVLVRSPTKSVLFSFFILFVRSFDLQILQTRLANNDGIVAAVV</sequence>
<dbReference type="AlphaFoldDB" id="B9EWA1"/>